<feature type="signal peptide" evidence="8">
    <location>
        <begin position="1"/>
        <end position="20"/>
    </location>
</feature>
<evidence type="ECO:0000256" key="8">
    <source>
        <dbReference type="SAM" id="SignalP"/>
    </source>
</evidence>
<gene>
    <name evidence="11" type="ORF">GCM10017764_32390</name>
</gene>
<comment type="caution">
    <text evidence="11">The sequence shown here is derived from an EMBL/GenBank/DDBJ whole genome shotgun (WGS) entry which is preliminary data.</text>
</comment>
<evidence type="ECO:0000256" key="1">
    <source>
        <dbReference type="ARBA" id="ARBA00004571"/>
    </source>
</evidence>
<evidence type="ECO:0000256" key="7">
    <source>
        <dbReference type="PROSITE-ProRule" id="PRU01360"/>
    </source>
</evidence>
<evidence type="ECO:0000256" key="3">
    <source>
        <dbReference type="ARBA" id="ARBA00022452"/>
    </source>
</evidence>
<keyword evidence="5 7" id="KW-0472">Membrane</keyword>
<dbReference type="Proteomes" id="UP000620550">
    <property type="component" value="Unassembled WGS sequence"/>
</dbReference>
<keyword evidence="3 7" id="KW-1134">Transmembrane beta strand</keyword>
<evidence type="ECO:0000256" key="5">
    <source>
        <dbReference type="ARBA" id="ARBA00023136"/>
    </source>
</evidence>
<dbReference type="InterPro" id="IPR039426">
    <property type="entry name" value="TonB-dep_rcpt-like"/>
</dbReference>
<keyword evidence="2 7" id="KW-0813">Transport</keyword>
<evidence type="ECO:0000256" key="6">
    <source>
        <dbReference type="ARBA" id="ARBA00023237"/>
    </source>
</evidence>
<proteinExistence type="inferred from homology"/>
<dbReference type="NCBIfam" id="TIGR04056">
    <property type="entry name" value="OMP_RagA_SusC"/>
    <property type="match status" value="1"/>
</dbReference>
<evidence type="ECO:0000259" key="9">
    <source>
        <dbReference type="Pfam" id="PF07715"/>
    </source>
</evidence>
<evidence type="ECO:0000313" key="12">
    <source>
        <dbReference type="Proteomes" id="UP000620550"/>
    </source>
</evidence>
<evidence type="ECO:0000256" key="2">
    <source>
        <dbReference type="ARBA" id="ARBA00022448"/>
    </source>
</evidence>
<organism evidence="11 12">
    <name type="scientific">Sphingobacterium griseoflavum</name>
    <dbReference type="NCBI Taxonomy" id="1474952"/>
    <lineage>
        <taxon>Bacteria</taxon>
        <taxon>Pseudomonadati</taxon>
        <taxon>Bacteroidota</taxon>
        <taxon>Sphingobacteriia</taxon>
        <taxon>Sphingobacteriales</taxon>
        <taxon>Sphingobacteriaceae</taxon>
        <taxon>Sphingobacterium</taxon>
    </lineage>
</organism>
<dbReference type="Gene3D" id="2.40.170.20">
    <property type="entry name" value="TonB-dependent receptor, beta-barrel domain"/>
    <property type="match status" value="1"/>
</dbReference>
<evidence type="ECO:0000259" key="10">
    <source>
        <dbReference type="Pfam" id="PF14905"/>
    </source>
</evidence>
<sequence length="1043" mass="113772">MNKALLVAIALGGVIQGANAGFVPETFGTNYHPSHKSDFSNQTQVSGIVRDASGPVSGVTVAVVGTSVVVQTDENGAFSIAASAGNILRFSAIGYKSKDVSVEGSTANIVLENDDTSLDEVIVTALGIKREKRALGYAAQDIKADELMKNKNPNVINSLNGKIAGVNVTNSGGAPGASANIIIRGGTSLERDNQPLFVIDGVPMDNSTGQGDNSAFDGSTNASTTNGNRALDLNPEDIESVSVLKGPSAAALYGLRAAAGAIVITTKKGKDGATQASISSRFGVNWVNKLPEQQSLYKQGSYYNGSLVTQTFESWGDPFGAGEQRFNNMRDFYELASSYDNSFNISGGSPNGNFYLSGSNIYQTGVVPTTDFNRSTVRFNGEQKLGKVTVGANVSYSMSDTRKTLTGSGLWGSGGSGYMEGVLIWPGNNNMKDYLNPDGSNKLLLPEVALENNMDNPYWLINRNPQNDKTDRIIGNVYTNIDVADWFDITYRLGIDNYTTQFSSLTSAGSSVKLQWQEGMMSNTDRKYQYLNSNLMLNFKKQINDWDFGLLLGTTTEDTQIKSTSVRGERFENKGFESIENFSTNNQYYTQIYDNNRLIGVYGDLRVGYKNLAFINFTGRNDWSSTLPLNNRSFFYPSVSGSFIFTELFERNSILSFGKLRASSAFVGKDTNPYATNTYLFGPEETIGGGFRNHWTRGNDKLLPEKTNAFEVGADLRFLNDRLGLEFTYYQTNSFNQILQPRVSNATGYILTSYNIGELNNKGVEFTLNATPIRRENFTWNSTLNVSHNTGRVAELIGGLDILYVTDVQVGNGKAASYNDGDFMAISGSVWQTDDDGNLLLDYNTGRPLTTNTTTTYVGNREPDFIGGWNNSFTYKNWDLSFLFDFRKGGDIYNASDYLMTVYGTSQRTASRGETISFTGSALNPATQAYEIITREVVADEAFYKDVYSKHTPNFIENVNWWRLRAVSLSYTLPKEVLARTKFIKGATFNAAGNNLWLLTNYSGVDPETSAAGAGVLGSGSSGIDYAGVPATAGFTVGVNLRF</sequence>
<dbReference type="InterPro" id="IPR012910">
    <property type="entry name" value="Plug_dom"/>
</dbReference>
<dbReference type="InterPro" id="IPR041700">
    <property type="entry name" value="OMP_b-brl_3"/>
</dbReference>
<dbReference type="EMBL" id="BNAF01000014">
    <property type="protein sequence ID" value="GHE46666.1"/>
    <property type="molecule type" value="Genomic_DNA"/>
</dbReference>
<feature type="chain" id="PRO_5046025392" evidence="8">
    <location>
        <begin position="21"/>
        <end position="1043"/>
    </location>
</feature>
<keyword evidence="4 7" id="KW-0812">Transmembrane</keyword>
<dbReference type="InterPro" id="IPR036942">
    <property type="entry name" value="Beta-barrel_TonB_sf"/>
</dbReference>
<evidence type="ECO:0000313" key="11">
    <source>
        <dbReference type="EMBL" id="GHE46666.1"/>
    </source>
</evidence>
<dbReference type="InterPro" id="IPR023997">
    <property type="entry name" value="TonB-dep_OMP_SusC/RagA_CS"/>
</dbReference>
<dbReference type="Pfam" id="PF14905">
    <property type="entry name" value="OMP_b-brl_3"/>
    <property type="match status" value="1"/>
</dbReference>
<dbReference type="InterPro" id="IPR008969">
    <property type="entry name" value="CarboxyPept-like_regulatory"/>
</dbReference>
<protein>
    <submittedName>
        <fullName evidence="11">SusC/RagA family TonB-linked outer membrane protein</fullName>
    </submittedName>
</protein>
<dbReference type="RefSeq" id="WP_189627760.1">
    <property type="nucleotide sequence ID" value="NZ_BNAF01000014.1"/>
</dbReference>
<reference evidence="12" key="1">
    <citation type="journal article" date="2019" name="Int. J. Syst. Evol. Microbiol.">
        <title>The Global Catalogue of Microorganisms (GCM) 10K type strain sequencing project: providing services to taxonomists for standard genome sequencing and annotation.</title>
        <authorList>
            <consortium name="The Broad Institute Genomics Platform"/>
            <consortium name="The Broad Institute Genome Sequencing Center for Infectious Disease"/>
            <person name="Wu L."/>
            <person name="Ma J."/>
        </authorList>
    </citation>
    <scope>NUCLEOTIDE SEQUENCE [LARGE SCALE GENOMIC DNA]</scope>
    <source>
        <strain evidence="12">CGMCC 1.12966</strain>
    </source>
</reference>
<dbReference type="NCBIfam" id="TIGR04057">
    <property type="entry name" value="SusC_RagA_signa"/>
    <property type="match status" value="1"/>
</dbReference>
<comment type="subcellular location">
    <subcellularLocation>
        <location evidence="1 7">Cell outer membrane</location>
        <topology evidence="1 7">Multi-pass membrane protein</topology>
    </subcellularLocation>
</comment>
<name>A0ABQ3HY77_9SPHI</name>
<dbReference type="Pfam" id="PF13715">
    <property type="entry name" value="CarbopepD_reg_2"/>
    <property type="match status" value="1"/>
</dbReference>
<dbReference type="InterPro" id="IPR037066">
    <property type="entry name" value="Plug_dom_sf"/>
</dbReference>
<accession>A0ABQ3HY77</accession>
<dbReference type="SUPFAM" id="SSF56935">
    <property type="entry name" value="Porins"/>
    <property type="match status" value="1"/>
</dbReference>
<comment type="similarity">
    <text evidence="7">Belongs to the TonB-dependent receptor family.</text>
</comment>
<dbReference type="InterPro" id="IPR023996">
    <property type="entry name" value="TonB-dep_OMP_SusC/RagA"/>
</dbReference>
<feature type="domain" description="TonB-dependent receptor plug" evidence="9">
    <location>
        <begin position="133"/>
        <end position="261"/>
    </location>
</feature>
<dbReference type="Gene3D" id="2.60.40.1120">
    <property type="entry name" value="Carboxypeptidase-like, regulatory domain"/>
    <property type="match status" value="1"/>
</dbReference>
<keyword evidence="12" id="KW-1185">Reference proteome</keyword>
<feature type="domain" description="Outer membrane protein beta-barrel" evidence="10">
    <location>
        <begin position="693"/>
        <end position="794"/>
    </location>
</feature>
<dbReference type="SUPFAM" id="SSF49464">
    <property type="entry name" value="Carboxypeptidase regulatory domain-like"/>
    <property type="match status" value="1"/>
</dbReference>
<keyword evidence="6 7" id="KW-0998">Cell outer membrane</keyword>
<dbReference type="PROSITE" id="PS52016">
    <property type="entry name" value="TONB_DEPENDENT_REC_3"/>
    <property type="match status" value="1"/>
</dbReference>
<evidence type="ECO:0000256" key="4">
    <source>
        <dbReference type="ARBA" id="ARBA00022692"/>
    </source>
</evidence>
<dbReference type="Gene3D" id="2.170.130.10">
    <property type="entry name" value="TonB-dependent receptor, plug domain"/>
    <property type="match status" value="1"/>
</dbReference>
<dbReference type="Pfam" id="PF07715">
    <property type="entry name" value="Plug"/>
    <property type="match status" value="1"/>
</dbReference>
<keyword evidence="8" id="KW-0732">Signal</keyword>